<evidence type="ECO:0000313" key="2">
    <source>
        <dbReference type="Proteomes" id="UP000248146"/>
    </source>
</evidence>
<evidence type="ECO:0000313" key="1">
    <source>
        <dbReference type="EMBL" id="PYC19528.1"/>
    </source>
</evidence>
<dbReference type="EMBL" id="QJRX01000014">
    <property type="protein sequence ID" value="PYC19528.1"/>
    <property type="molecule type" value="Genomic_DNA"/>
</dbReference>
<proteinExistence type="predicted"/>
<dbReference type="Proteomes" id="UP000248146">
    <property type="component" value="Unassembled WGS sequence"/>
</dbReference>
<sequence>MILCIHCQVPPELRRQPDGDLVMWICPVCNNRGEATPSEARALSSWQLVNDADLPPHTCRAKTPPRFFISAAKWGSRCAGCDFVDHGYATIEGARAGWARATR</sequence>
<organism evidence="1 2">
    <name type="scientific">Aquipseudomonas alcaligenes</name>
    <name type="common">Pseudomonas alcaligenes</name>
    <dbReference type="NCBI Taxonomy" id="43263"/>
    <lineage>
        <taxon>Bacteria</taxon>
        <taxon>Pseudomonadati</taxon>
        <taxon>Pseudomonadota</taxon>
        <taxon>Gammaproteobacteria</taxon>
        <taxon>Pseudomonadales</taxon>
        <taxon>Pseudomonadaceae</taxon>
        <taxon>Aquipseudomonas</taxon>
    </lineage>
</organism>
<dbReference type="AlphaFoldDB" id="A0A2V4KGL5"/>
<protein>
    <submittedName>
        <fullName evidence="1">Uncharacterized protein</fullName>
    </submittedName>
</protein>
<gene>
    <name evidence="1" type="ORF">DMO17_19315</name>
</gene>
<name>A0A2V4KGL5_AQUAC</name>
<comment type="caution">
    <text evidence="1">The sequence shown here is derived from an EMBL/GenBank/DDBJ whole genome shotgun (WGS) entry which is preliminary data.</text>
</comment>
<accession>A0A2V4KGL5</accession>
<reference evidence="1 2" key="1">
    <citation type="submission" date="2018-06" db="EMBL/GenBank/DDBJ databases">
        <title>Pseudomonas diversity within urban Lake Michigan freshwaters.</title>
        <authorList>
            <person name="Batrich M."/>
            <person name="Hatzopoulos T."/>
            <person name="Putonti C."/>
        </authorList>
    </citation>
    <scope>NUCLEOTIDE SEQUENCE [LARGE SCALE GENOMIC DNA]</scope>
    <source>
        <strain evidence="1 2">MB-090714</strain>
    </source>
</reference>
<dbReference type="RefSeq" id="WP_110684106.1">
    <property type="nucleotide sequence ID" value="NZ_QJRX01000014.1"/>
</dbReference>